<feature type="domain" description="FAD-binding" evidence="4">
    <location>
        <begin position="7"/>
        <end position="359"/>
    </location>
</feature>
<dbReference type="Gene3D" id="3.30.70.2450">
    <property type="match status" value="1"/>
</dbReference>
<organism evidence="5 6">
    <name type="scientific">Mycolicibacterium madagascariense</name>
    <dbReference type="NCBI Taxonomy" id="212765"/>
    <lineage>
        <taxon>Bacteria</taxon>
        <taxon>Bacillati</taxon>
        <taxon>Actinomycetota</taxon>
        <taxon>Actinomycetes</taxon>
        <taxon>Mycobacteriales</taxon>
        <taxon>Mycobacteriaceae</taxon>
        <taxon>Mycolicibacterium</taxon>
    </lineage>
</organism>
<dbReference type="PANTHER" id="PTHR43004:SF19">
    <property type="entry name" value="BINDING MONOOXYGENASE, PUTATIVE (JCVI)-RELATED"/>
    <property type="match status" value="1"/>
</dbReference>
<dbReference type="InterPro" id="IPR036188">
    <property type="entry name" value="FAD/NAD-bd_sf"/>
</dbReference>
<reference evidence="5 6" key="1">
    <citation type="journal article" date="2019" name="Emerg. Microbes Infect.">
        <title>Comprehensive subspecies identification of 175 nontuberculous mycobacteria species based on 7547 genomic profiles.</title>
        <authorList>
            <person name="Matsumoto Y."/>
            <person name="Kinjo T."/>
            <person name="Motooka D."/>
            <person name="Nabeya D."/>
            <person name="Jung N."/>
            <person name="Uechi K."/>
            <person name="Horii T."/>
            <person name="Iida T."/>
            <person name="Fujita J."/>
            <person name="Nakamura S."/>
        </authorList>
    </citation>
    <scope>NUCLEOTIDE SEQUENCE [LARGE SCALE GENOMIC DNA]</scope>
    <source>
        <strain evidence="5 6">JCM 13574</strain>
    </source>
</reference>
<dbReference type="EMBL" id="AP022610">
    <property type="protein sequence ID" value="BBZ27013.1"/>
    <property type="molecule type" value="Genomic_DNA"/>
</dbReference>
<protein>
    <submittedName>
        <fullName evidence="5">FAD-dependent oxidoreductase</fullName>
    </submittedName>
</protein>
<dbReference type="Gene3D" id="3.40.30.120">
    <property type="match status" value="1"/>
</dbReference>
<dbReference type="Proteomes" id="UP000466517">
    <property type="component" value="Chromosome"/>
</dbReference>
<keyword evidence="3" id="KW-0274">FAD</keyword>
<evidence type="ECO:0000259" key="4">
    <source>
        <dbReference type="Pfam" id="PF01494"/>
    </source>
</evidence>
<dbReference type="Gene3D" id="3.50.50.60">
    <property type="entry name" value="FAD/NAD(P)-binding domain"/>
    <property type="match status" value="2"/>
</dbReference>
<dbReference type="Pfam" id="PF21274">
    <property type="entry name" value="Rng_hyd_C"/>
    <property type="match status" value="1"/>
</dbReference>
<dbReference type="RefSeq" id="WP_163734139.1">
    <property type="nucleotide sequence ID" value="NZ_AP022610.1"/>
</dbReference>
<dbReference type="InterPro" id="IPR050641">
    <property type="entry name" value="RIFMO-like"/>
</dbReference>
<name>A0A7I7XDI8_9MYCO</name>
<gene>
    <name evidence="5" type="ORF">MMAD_13080</name>
</gene>
<evidence type="ECO:0000256" key="3">
    <source>
        <dbReference type="ARBA" id="ARBA00022827"/>
    </source>
</evidence>
<comment type="cofactor">
    <cofactor evidence="1">
        <name>FAD</name>
        <dbReference type="ChEBI" id="CHEBI:57692"/>
    </cofactor>
</comment>
<dbReference type="PRINTS" id="PR00420">
    <property type="entry name" value="RNGMNOXGNASE"/>
</dbReference>
<evidence type="ECO:0000313" key="5">
    <source>
        <dbReference type="EMBL" id="BBZ27013.1"/>
    </source>
</evidence>
<evidence type="ECO:0000256" key="1">
    <source>
        <dbReference type="ARBA" id="ARBA00001974"/>
    </source>
</evidence>
<dbReference type="GO" id="GO:0071949">
    <property type="term" value="F:FAD binding"/>
    <property type="evidence" value="ECO:0007669"/>
    <property type="project" value="InterPro"/>
</dbReference>
<dbReference type="SUPFAM" id="SSF51905">
    <property type="entry name" value="FAD/NAD(P)-binding domain"/>
    <property type="match status" value="1"/>
</dbReference>
<dbReference type="GO" id="GO:0016709">
    <property type="term" value="F:oxidoreductase activity, acting on paired donors, with incorporation or reduction of molecular oxygen, NAD(P)H as one donor, and incorporation of one atom of oxygen"/>
    <property type="evidence" value="ECO:0007669"/>
    <property type="project" value="UniProtKB-ARBA"/>
</dbReference>
<evidence type="ECO:0000313" key="6">
    <source>
        <dbReference type="Proteomes" id="UP000466517"/>
    </source>
</evidence>
<keyword evidence="6" id="KW-1185">Reference proteome</keyword>
<dbReference type="InterPro" id="IPR002938">
    <property type="entry name" value="FAD-bd"/>
</dbReference>
<dbReference type="PANTHER" id="PTHR43004">
    <property type="entry name" value="TRK SYSTEM POTASSIUM UPTAKE PROTEIN"/>
    <property type="match status" value="1"/>
</dbReference>
<dbReference type="AlphaFoldDB" id="A0A7I7XDI8"/>
<proteinExistence type="predicted"/>
<dbReference type="KEGG" id="mmag:MMAD_13080"/>
<dbReference type="Pfam" id="PF01494">
    <property type="entry name" value="FAD_binding_3"/>
    <property type="match status" value="1"/>
</dbReference>
<keyword evidence="2" id="KW-0285">Flavoprotein</keyword>
<sequence length="508" mass="53848">MADQDTAAVVIAGAGPNGLMLACELALAGVGSVVLDGQPGPGDEPKSNGLAGQVVRILDMRGLYQAFGGPDGPSEPLREWMFAGMGLDFSGVPDNPMRALLIQQPRVVRLLEKRARDLGVDVRWGHALVGLTQTEDGVDAFVEGPGGTYCLGAAYLVGADGGRSLVRKTLGVEFPGSTSNTVTRLADVHLPDELRGDDGAYVIPGFGPLRMRHNRLDDGGYVFFDIPSGRTMFATVEAGRLPPDAPPMSLEDLRASAKRVFGVDVPFEPPRGPGPHAMRRMDGINTRLAQNYRVGRVLLLGDAAHVHSPMGGPGLNLGLQDTVNLGWKLAAQVRGWAPKGLLDTYESERHPVGERVMMHSLSQQALVAHGPEVDALRTLFGELVELPQVRAHLARLLAGADVRYDVGDAHPWSGFLVPELVLDDGRRVAELLRDGRPVLIDGSGGAFATIAAGWADRVELVAASIVESPVLGLLVRPDGYVAWATEAAEGPGLVAALQRWFGVSISSA</sequence>
<evidence type="ECO:0000256" key="2">
    <source>
        <dbReference type="ARBA" id="ARBA00022630"/>
    </source>
</evidence>
<accession>A0A7I7XDI8</accession>